<keyword evidence="1" id="KW-0805">Transcription regulation</keyword>
<dbReference type="InterPro" id="IPR005202">
    <property type="entry name" value="TF_GRAS"/>
</dbReference>
<comment type="caution">
    <text evidence="5">The sequence shown here is derived from an EMBL/GenBank/DDBJ whole genome shotgun (WGS) entry which is preliminary data.</text>
</comment>
<feature type="short sequence motif" description="VHIID" evidence="3">
    <location>
        <begin position="524"/>
        <end position="528"/>
    </location>
</feature>
<reference evidence="5 6" key="1">
    <citation type="submission" date="2020-04" db="EMBL/GenBank/DDBJ databases">
        <title>Plant Genome Project.</title>
        <authorList>
            <person name="Zhang R.-G."/>
        </authorList>
    </citation>
    <scope>NUCLEOTIDE SEQUENCE [LARGE SCALE GENOMIC DNA]</scope>
    <source>
        <strain evidence="5">YNK0</strain>
        <tissue evidence="5">Leaf</tissue>
    </source>
</reference>
<gene>
    <name evidence="5" type="ORF">HHK36_000379</name>
</gene>
<dbReference type="PROSITE" id="PS50985">
    <property type="entry name" value="GRAS"/>
    <property type="match status" value="1"/>
</dbReference>
<feature type="compositionally biased region" description="Gly residues" evidence="4">
    <location>
        <begin position="97"/>
        <end position="106"/>
    </location>
</feature>
<feature type="region of interest" description="Leucine repeat II (LRII)" evidence="3">
    <location>
        <begin position="572"/>
        <end position="604"/>
    </location>
</feature>
<feature type="region of interest" description="Disordered" evidence="4">
    <location>
        <begin position="23"/>
        <end position="108"/>
    </location>
</feature>
<protein>
    <submittedName>
        <fullName evidence="5">Uncharacterized protein</fullName>
    </submittedName>
</protein>
<evidence type="ECO:0000256" key="2">
    <source>
        <dbReference type="ARBA" id="ARBA00023163"/>
    </source>
</evidence>
<feature type="compositionally biased region" description="Polar residues" evidence="4">
    <location>
        <begin position="76"/>
        <end position="91"/>
    </location>
</feature>
<feature type="region of interest" description="Leucine repeat I (LRI)" evidence="3">
    <location>
        <begin position="414"/>
        <end position="474"/>
    </location>
</feature>
<dbReference type="AlphaFoldDB" id="A0A834ZRU2"/>
<feature type="region of interest" description="SAW" evidence="3">
    <location>
        <begin position="706"/>
        <end position="777"/>
    </location>
</feature>
<evidence type="ECO:0000256" key="1">
    <source>
        <dbReference type="ARBA" id="ARBA00023015"/>
    </source>
</evidence>
<keyword evidence="2" id="KW-0804">Transcription</keyword>
<evidence type="ECO:0000313" key="6">
    <source>
        <dbReference type="Proteomes" id="UP000655225"/>
    </source>
</evidence>
<dbReference type="Pfam" id="PF03514">
    <property type="entry name" value="GRAS"/>
    <property type="match status" value="1"/>
</dbReference>
<feature type="region of interest" description="VHIID" evidence="3">
    <location>
        <begin position="493"/>
        <end position="558"/>
    </location>
</feature>
<comment type="caution">
    <text evidence="3">Lacks conserved residue(s) required for the propagation of feature annotation.</text>
</comment>
<sequence length="778" mass="84416">MRGMPFNLQGKGVLEVAEISSGGKWRNKGNCLGSEPTSVLDTISSPSPPTSTSTLSSPLGSGAGGSTDTAGEAAVSDNTSQRWPPTPTQKQEAVVEPGGGGGGGGFVRKDEWATELQPIPTASGGATGAEKCGHGMEDWETLLAESAASPGQEQSLLRWIMGDVDDPSLGLKQMLQGGGGPPDFEGNAGFGIVDQGFGFEPIGARAGASGSGNVIGSINPSLAVPGSSSGFPPNSNNNNNSGRLASISNPLSLGSYKIPCFGANNSSNPPNPIFSPSLPLPGFLPPGVSYQQFEPSEEKPQLFNQQLLINQHQAQNPAFLVPLSYNQQEHHLLPPQPKRHHPTIVDQSSQIPKLPFSHSGQELFLRRQQQQQLQQGFPQLLPLHTQQPRPTVTKTTKGVVTAGEEVAHQNHQQQALVDQLFRAAQMVETGNMVHAREILARLNHQLSPVGKSLQRAAFYFKEALQMLLMNNKSVSSPQKNHSPFDVIFRMGAYKAFSEISPLLQFVNFTCNQALLEALDGFQRIHIIDFDVGLGAQWSSFMQELAVRIGGAPSVKLTAFTSPSSHDPLELVLMQENLTHFANDIGITFELEIVNLDSFDTGSWSMPLIHGFENEAIAVNLPSESSSNYPSSAPSLLRFVKHLSPKIVVSVERGCDRSDLSFSLHFHHALQWYSILLDSLDAVNVNPDALQKIETLLLQPRIENTVIGRHRATDKIPPWRTLFPSVGFSPLTFSNFAETQAEYVVNRTQMRGFQVEKRQASLVLCWQRQELVSASAWRC</sequence>
<comment type="similarity">
    <text evidence="3">Belongs to the GRAS family.</text>
</comment>
<dbReference type="Proteomes" id="UP000655225">
    <property type="component" value="Unassembled WGS sequence"/>
</dbReference>
<accession>A0A834ZRU2</accession>
<dbReference type="OrthoDB" id="666726at2759"/>
<evidence type="ECO:0000256" key="4">
    <source>
        <dbReference type="SAM" id="MobiDB-lite"/>
    </source>
</evidence>
<name>A0A834ZRU2_TETSI</name>
<feature type="compositionally biased region" description="Low complexity" evidence="4">
    <location>
        <begin position="50"/>
        <end position="74"/>
    </location>
</feature>
<keyword evidence="6" id="KW-1185">Reference proteome</keyword>
<dbReference type="PANTHER" id="PTHR31636">
    <property type="entry name" value="OSJNBA0084A10.13 PROTEIN-RELATED"/>
    <property type="match status" value="1"/>
</dbReference>
<evidence type="ECO:0000256" key="3">
    <source>
        <dbReference type="PROSITE-ProRule" id="PRU01191"/>
    </source>
</evidence>
<dbReference type="OMA" id="IEKCHAS"/>
<proteinExistence type="inferred from homology"/>
<dbReference type="EMBL" id="JABCRI010000001">
    <property type="protein sequence ID" value="KAF8412415.1"/>
    <property type="molecule type" value="Genomic_DNA"/>
</dbReference>
<organism evidence="5 6">
    <name type="scientific">Tetracentron sinense</name>
    <name type="common">Spur-leaf</name>
    <dbReference type="NCBI Taxonomy" id="13715"/>
    <lineage>
        <taxon>Eukaryota</taxon>
        <taxon>Viridiplantae</taxon>
        <taxon>Streptophyta</taxon>
        <taxon>Embryophyta</taxon>
        <taxon>Tracheophyta</taxon>
        <taxon>Spermatophyta</taxon>
        <taxon>Magnoliopsida</taxon>
        <taxon>Trochodendrales</taxon>
        <taxon>Trochodendraceae</taxon>
        <taxon>Tetracentron</taxon>
    </lineage>
</organism>
<evidence type="ECO:0000313" key="5">
    <source>
        <dbReference type="EMBL" id="KAF8412415.1"/>
    </source>
</evidence>